<evidence type="ECO:0000313" key="8">
    <source>
        <dbReference type="Proteomes" id="UP000317344"/>
    </source>
</evidence>
<keyword evidence="3" id="KW-0408">Iron</keyword>
<dbReference type="EMBL" id="CP041765">
    <property type="protein sequence ID" value="QDQ99183.1"/>
    <property type="molecule type" value="Genomic_DNA"/>
</dbReference>
<dbReference type="AlphaFoldDB" id="A0A516X831"/>
<dbReference type="SMART" id="SM00704">
    <property type="entry name" value="ZnF_CDGSH"/>
    <property type="match status" value="1"/>
</dbReference>
<keyword evidence="1" id="KW-0001">2Fe-2S</keyword>
<organism evidence="7 8">
    <name type="scientific">Tomitella fengzijianii</name>
    <dbReference type="NCBI Taxonomy" id="2597660"/>
    <lineage>
        <taxon>Bacteria</taxon>
        <taxon>Bacillati</taxon>
        <taxon>Actinomycetota</taxon>
        <taxon>Actinomycetes</taxon>
        <taxon>Mycobacteriales</taxon>
        <taxon>Tomitella</taxon>
    </lineage>
</organism>
<dbReference type="GO" id="GO:0046872">
    <property type="term" value="F:metal ion binding"/>
    <property type="evidence" value="ECO:0007669"/>
    <property type="project" value="UniProtKB-KW"/>
</dbReference>
<name>A0A516X831_9ACTN</name>
<evidence type="ECO:0000256" key="5">
    <source>
        <dbReference type="SAM" id="MobiDB-lite"/>
    </source>
</evidence>
<dbReference type="Gene3D" id="3.40.5.90">
    <property type="entry name" value="CDGSH iron-sulfur domain, mitoNEET-type"/>
    <property type="match status" value="1"/>
</dbReference>
<dbReference type="Proteomes" id="UP000317344">
    <property type="component" value="Chromosome"/>
</dbReference>
<dbReference type="KEGG" id="toy:FO059_08500"/>
<evidence type="ECO:0000256" key="1">
    <source>
        <dbReference type="ARBA" id="ARBA00022714"/>
    </source>
</evidence>
<dbReference type="InterPro" id="IPR042216">
    <property type="entry name" value="MitoNEET_CISD"/>
</dbReference>
<reference evidence="7 8" key="1">
    <citation type="submission" date="2019-07" db="EMBL/GenBank/DDBJ databases">
        <title>Tomitella cavernea sp. nov., an actinomycete isolated from soil.</title>
        <authorList>
            <person name="Cheng J."/>
        </authorList>
    </citation>
    <scope>NUCLEOTIDE SEQUENCE [LARGE SCALE GENOMIC DNA]</scope>
    <source>
        <strain evidence="7 8">HY188</strain>
    </source>
</reference>
<accession>A0A516X831</accession>
<feature type="compositionally biased region" description="Basic and acidic residues" evidence="5">
    <location>
        <begin position="77"/>
        <end position="86"/>
    </location>
</feature>
<dbReference type="RefSeq" id="WP_143910587.1">
    <property type="nucleotide sequence ID" value="NZ_VMEF01000003.1"/>
</dbReference>
<dbReference type="Pfam" id="PF09360">
    <property type="entry name" value="zf-CDGSH"/>
    <property type="match status" value="1"/>
</dbReference>
<sequence length="86" mass="9162">MPVTSQSSAPLRRARVVPGGPLLVEGPLEVSLPSGEVVRSNRFMVAICMCHRSAVYPLCDASHKSPRGRRRAGGTAGEDRKSSETS</sequence>
<gene>
    <name evidence="7" type="ORF">FO059_08500</name>
</gene>
<reference evidence="7 8" key="2">
    <citation type="submission" date="2019-07" db="EMBL/GenBank/DDBJ databases">
        <authorList>
            <person name="Huang Y."/>
        </authorList>
    </citation>
    <scope>NUCLEOTIDE SEQUENCE [LARGE SCALE GENOMIC DNA]</scope>
    <source>
        <strain evidence="7 8">HY188</strain>
    </source>
</reference>
<evidence type="ECO:0000256" key="4">
    <source>
        <dbReference type="ARBA" id="ARBA00023014"/>
    </source>
</evidence>
<evidence type="ECO:0000256" key="3">
    <source>
        <dbReference type="ARBA" id="ARBA00023004"/>
    </source>
</evidence>
<evidence type="ECO:0000256" key="2">
    <source>
        <dbReference type="ARBA" id="ARBA00022723"/>
    </source>
</evidence>
<dbReference type="GO" id="GO:0051537">
    <property type="term" value="F:2 iron, 2 sulfur cluster binding"/>
    <property type="evidence" value="ECO:0007669"/>
    <property type="project" value="UniProtKB-KW"/>
</dbReference>
<keyword evidence="4" id="KW-0411">Iron-sulfur</keyword>
<evidence type="ECO:0000259" key="6">
    <source>
        <dbReference type="SMART" id="SM00704"/>
    </source>
</evidence>
<feature type="domain" description="Iron-binding zinc finger CDGSH type" evidence="6">
    <location>
        <begin position="25"/>
        <end position="69"/>
    </location>
</feature>
<dbReference type="GO" id="GO:0005737">
    <property type="term" value="C:cytoplasm"/>
    <property type="evidence" value="ECO:0007669"/>
    <property type="project" value="UniProtKB-ARBA"/>
</dbReference>
<evidence type="ECO:0000313" key="7">
    <source>
        <dbReference type="EMBL" id="QDQ99183.1"/>
    </source>
</evidence>
<dbReference type="InterPro" id="IPR018967">
    <property type="entry name" value="FeS-contain_CDGSH-typ"/>
</dbReference>
<protein>
    <submittedName>
        <fullName evidence="7">CDGSH iron-sulfur domain-containing protein</fullName>
    </submittedName>
</protein>
<feature type="region of interest" description="Disordered" evidence="5">
    <location>
        <begin position="60"/>
        <end position="86"/>
    </location>
</feature>
<keyword evidence="8" id="KW-1185">Reference proteome</keyword>
<keyword evidence="2" id="KW-0479">Metal-binding</keyword>
<dbReference type="OrthoDB" id="3855487at2"/>
<proteinExistence type="predicted"/>